<accession>A0ABM3VBB6</accession>
<sequence length="97" mass="11316">MRTLILVLTTIVSQAMTAPQQQRQYYNAHSYQYPPQPVYPQYTHNANGYYYYPPPPRPQQRYNVPAQPKKERSYKDICRMVNANGFTNPGGVPKCPY</sequence>
<dbReference type="Proteomes" id="UP001652621">
    <property type="component" value="Unplaced"/>
</dbReference>
<dbReference type="RefSeq" id="XP_058983089.1">
    <property type="nucleotide sequence ID" value="XM_059127106.1"/>
</dbReference>
<feature type="signal peptide" evidence="1">
    <location>
        <begin position="1"/>
        <end position="17"/>
    </location>
</feature>
<gene>
    <name evidence="3" type="primary">LOC109612176</name>
</gene>
<feature type="chain" id="PRO_5046096722" evidence="1">
    <location>
        <begin position="18"/>
        <end position="97"/>
    </location>
</feature>
<protein>
    <submittedName>
        <fullName evidence="3">Uncharacterized protein LOC109612176</fullName>
    </submittedName>
</protein>
<keyword evidence="1" id="KW-0732">Signal</keyword>
<evidence type="ECO:0000313" key="3">
    <source>
        <dbReference type="RefSeq" id="XP_058983089.1"/>
    </source>
</evidence>
<keyword evidence="2" id="KW-1185">Reference proteome</keyword>
<name>A0ABM3VBB6_MUSDO</name>
<reference evidence="3" key="1">
    <citation type="submission" date="2025-08" db="UniProtKB">
        <authorList>
            <consortium name="RefSeq"/>
        </authorList>
    </citation>
    <scope>IDENTIFICATION</scope>
    <source>
        <strain evidence="3">Aabys</strain>
        <tissue evidence="3">Whole body</tissue>
    </source>
</reference>
<proteinExistence type="predicted"/>
<evidence type="ECO:0000256" key="1">
    <source>
        <dbReference type="SAM" id="SignalP"/>
    </source>
</evidence>
<dbReference type="GeneID" id="109612176"/>
<organism evidence="2 3">
    <name type="scientific">Musca domestica</name>
    <name type="common">House fly</name>
    <dbReference type="NCBI Taxonomy" id="7370"/>
    <lineage>
        <taxon>Eukaryota</taxon>
        <taxon>Metazoa</taxon>
        <taxon>Ecdysozoa</taxon>
        <taxon>Arthropoda</taxon>
        <taxon>Hexapoda</taxon>
        <taxon>Insecta</taxon>
        <taxon>Pterygota</taxon>
        <taxon>Neoptera</taxon>
        <taxon>Endopterygota</taxon>
        <taxon>Diptera</taxon>
        <taxon>Brachycera</taxon>
        <taxon>Muscomorpha</taxon>
        <taxon>Muscoidea</taxon>
        <taxon>Muscidae</taxon>
        <taxon>Musca</taxon>
    </lineage>
</organism>
<evidence type="ECO:0000313" key="2">
    <source>
        <dbReference type="Proteomes" id="UP001652621"/>
    </source>
</evidence>